<dbReference type="EMBL" id="VGIY01000041">
    <property type="protein sequence ID" value="MBM3316786.1"/>
    <property type="molecule type" value="Genomic_DNA"/>
</dbReference>
<evidence type="ECO:0000313" key="2">
    <source>
        <dbReference type="EMBL" id="MBM3316786.1"/>
    </source>
</evidence>
<feature type="transmembrane region" description="Helical" evidence="1">
    <location>
        <begin position="112"/>
        <end position="133"/>
    </location>
</feature>
<organism evidence="2 3">
    <name type="scientific">Eiseniibacteriota bacterium</name>
    <dbReference type="NCBI Taxonomy" id="2212470"/>
    <lineage>
        <taxon>Bacteria</taxon>
        <taxon>Candidatus Eiseniibacteriota</taxon>
    </lineage>
</organism>
<feature type="transmembrane region" description="Helical" evidence="1">
    <location>
        <begin position="77"/>
        <end position="100"/>
    </location>
</feature>
<evidence type="ECO:0000313" key="3">
    <source>
        <dbReference type="Proteomes" id="UP000748308"/>
    </source>
</evidence>
<protein>
    <submittedName>
        <fullName evidence="2">Uncharacterized protein</fullName>
    </submittedName>
</protein>
<sequence length="219" mass="24442">MKDKLPLILLIVVGFMGLTDRFLPHPAPEHLNQYMRDTLLRIISAFALILGLGNLILRHMNRIRKKSTDWPHSYTLLISFFVASVIGLFGGVAGELWFPTRVGTFDFNITTIYNQMLIPLGASMFSLLAFYMASAAYRSFRARNWLAILLLGSAFIVMLGQVPIGYRISPAIPEISQWIMEVPNTAAKRGIELGITLGVLATFLKILSGIERSWLGSGR</sequence>
<gene>
    <name evidence="2" type="ORF">FJY75_02935</name>
</gene>
<keyword evidence="1" id="KW-1133">Transmembrane helix</keyword>
<reference evidence="2" key="1">
    <citation type="submission" date="2019-03" db="EMBL/GenBank/DDBJ databases">
        <title>Lake Tanganyika Metagenome-Assembled Genomes (MAGs).</title>
        <authorList>
            <person name="Tran P."/>
        </authorList>
    </citation>
    <scope>NUCLEOTIDE SEQUENCE</scope>
    <source>
        <strain evidence="2">M_DeepCast_400m_m2_100</strain>
    </source>
</reference>
<keyword evidence="1" id="KW-0472">Membrane</keyword>
<dbReference type="Proteomes" id="UP000748308">
    <property type="component" value="Unassembled WGS sequence"/>
</dbReference>
<feature type="transmembrane region" description="Helical" evidence="1">
    <location>
        <begin position="145"/>
        <end position="166"/>
    </location>
</feature>
<keyword evidence="1" id="KW-0812">Transmembrane</keyword>
<feature type="transmembrane region" description="Helical" evidence="1">
    <location>
        <begin position="38"/>
        <end position="57"/>
    </location>
</feature>
<comment type="caution">
    <text evidence="2">The sequence shown here is derived from an EMBL/GenBank/DDBJ whole genome shotgun (WGS) entry which is preliminary data.</text>
</comment>
<dbReference type="AlphaFoldDB" id="A0A938BQE3"/>
<accession>A0A938BQE3</accession>
<name>A0A938BQE3_UNCEI</name>
<evidence type="ECO:0000256" key="1">
    <source>
        <dbReference type="SAM" id="Phobius"/>
    </source>
</evidence>
<proteinExistence type="predicted"/>